<dbReference type="PANTHER" id="PTHR43423:SF1">
    <property type="entry name" value="ABC TRANSPORTER I FAMILY MEMBER 17"/>
    <property type="match status" value="1"/>
</dbReference>
<evidence type="ECO:0000256" key="2">
    <source>
        <dbReference type="ARBA" id="ARBA00022475"/>
    </source>
</evidence>
<keyword evidence="7" id="KW-1185">Reference proteome</keyword>
<gene>
    <name evidence="6" type="ORF">Natoc_1367</name>
</gene>
<keyword evidence="2" id="KW-0472">Membrane</keyword>
<dbReference type="InterPro" id="IPR003439">
    <property type="entry name" value="ABC_transporter-like_ATP-bd"/>
</dbReference>
<dbReference type="eggNOG" id="arCOG00923">
    <property type="taxonomic scope" value="Archaea"/>
</dbReference>
<dbReference type="InterPro" id="IPR027417">
    <property type="entry name" value="P-loop_NTPase"/>
</dbReference>
<dbReference type="InterPro" id="IPR003593">
    <property type="entry name" value="AAA+_ATPase"/>
</dbReference>
<feature type="domain" description="ABC transporter" evidence="5">
    <location>
        <begin position="2"/>
        <end position="248"/>
    </location>
</feature>
<dbReference type="GeneID" id="14402970"/>
<evidence type="ECO:0000256" key="4">
    <source>
        <dbReference type="ARBA" id="ARBA00022840"/>
    </source>
</evidence>
<dbReference type="GO" id="GO:0016020">
    <property type="term" value="C:membrane"/>
    <property type="evidence" value="ECO:0007669"/>
    <property type="project" value="InterPro"/>
</dbReference>
<keyword evidence="2" id="KW-1003">Cell membrane</keyword>
<dbReference type="RefSeq" id="WP_015320631.1">
    <property type="nucleotide sequence ID" value="NC_019974.1"/>
</dbReference>
<dbReference type="STRING" id="694430.Natoc_1367"/>
<dbReference type="InterPro" id="IPR017871">
    <property type="entry name" value="ABC_transporter-like_CS"/>
</dbReference>
<evidence type="ECO:0000256" key="3">
    <source>
        <dbReference type="ARBA" id="ARBA00022741"/>
    </source>
</evidence>
<dbReference type="Proteomes" id="UP000010878">
    <property type="component" value="Chromosome"/>
</dbReference>
<dbReference type="GO" id="GO:0005315">
    <property type="term" value="F:phosphate transmembrane transporter activity"/>
    <property type="evidence" value="ECO:0007669"/>
    <property type="project" value="InterPro"/>
</dbReference>
<evidence type="ECO:0000313" key="6">
    <source>
        <dbReference type="EMBL" id="AGB37181.1"/>
    </source>
</evidence>
<dbReference type="HOGENOM" id="CLU_000604_1_22_2"/>
<reference evidence="6 7" key="1">
    <citation type="submission" date="2012-11" db="EMBL/GenBank/DDBJ databases">
        <title>FINISHED of Natronococcus occultus SP4, DSM 3396.</title>
        <authorList>
            <consortium name="DOE Joint Genome Institute"/>
            <person name="Eisen J."/>
            <person name="Huntemann M."/>
            <person name="Wei C.-L."/>
            <person name="Han J."/>
            <person name="Detter J.C."/>
            <person name="Han C."/>
            <person name="Tapia R."/>
            <person name="Chen A."/>
            <person name="Kyrpides N."/>
            <person name="Mavromatis K."/>
            <person name="Markowitz V."/>
            <person name="Szeto E."/>
            <person name="Ivanova N."/>
            <person name="Mikhailova N."/>
            <person name="Ovchinnikova G."/>
            <person name="Pagani I."/>
            <person name="Pati A."/>
            <person name="Goodwin L."/>
            <person name="Nordberg H.P."/>
            <person name="Cantor M.N."/>
            <person name="Hua S.X."/>
            <person name="Woyke T."/>
            <person name="Eisen J."/>
            <person name="Klenk H.-P."/>
            <person name="Klenk H.-P."/>
        </authorList>
    </citation>
    <scope>NUCLEOTIDE SEQUENCE [LARGE SCALE GENOMIC DNA]</scope>
    <source>
        <strain evidence="6 7">SP4</strain>
    </source>
</reference>
<protein>
    <submittedName>
        <fullName evidence="6">ABC-type polar amino acid transport system, ATPase component</fullName>
    </submittedName>
</protein>
<dbReference type="Pfam" id="PF00005">
    <property type="entry name" value="ABC_tran"/>
    <property type="match status" value="1"/>
</dbReference>
<dbReference type="AlphaFoldDB" id="L0JWN6"/>
<dbReference type="GO" id="GO:0005524">
    <property type="term" value="F:ATP binding"/>
    <property type="evidence" value="ECO:0007669"/>
    <property type="project" value="UniProtKB-KW"/>
</dbReference>
<dbReference type="SUPFAM" id="SSF52540">
    <property type="entry name" value="P-loop containing nucleoside triphosphate hydrolases"/>
    <property type="match status" value="1"/>
</dbReference>
<dbReference type="PROSITE" id="PS00211">
    <property type="entry name" value="ABC_TRANSPORTER_1"/>
    <property type="match status" value="1"/>
</dbReference>
<name>L0JWN6_9EURY</name>
<organism evidence="6 7">
    <name type="scientific">Natronococcus occultus SP4</name>
    <dbReference type="NCBI Taxonomy" id="694430"/>
    <lineage>
        <taxon>Archaea</taxon>
        <taxon>Methanobacteriati</taxon>
        <taxon>Methanobacteriota</taxon>
        <taxon>Stenosarchaea group</taxon>
        <taxon>Halobacteria</taxon>
        <taxon>Halobacteriales</taxon>
        <taxon>Natrialbaceae</taxon>
        <taxon>Natronococcus</taxon>
    </lineage>
</organism>
<proteinExistence type="predicted"/>
<dbReference type="CDD" id="cd03260">
    <property type="entry name" value="ABC_PstB_phosphate_transporter"/>
    <property type="match status" value="1"/>
</dbReference>
<keyword evidence="1" id="KW-0813">Transport</keyword>
<evidence type="ECO:0000313" key="7">
    <source>
        <dbReference type="Proteomes" id="UP000010878"/>
    </source>
</evidence>
<dbReference type="KEGG" id="nou:Natoc_1367"/>
<dbReference type="Gene3D" id="3.40.50.300">
    <property type="entry name" value="P-loop containing nucleotide triphosphate hydrolases"/>
    <property type="match status" value="1"/>
</dbReference>
<keyword evidence="4" id="KW-0067">ATP-binding</keyword>
<dbReference type="SMART" id="SM00382">
    <property type="entry name" value="AAA"/>
    <property type="match status" value="1"/>
</dbReference>
<accession>L0JWN6</accession>
<keyword evidence="3" id="KW-0547">Nucleotide-binding</keyword>
<dbReference type="EMBL" id="CP003929">
    <property type="protein sequence ID" value="AGB37181.1"/>
    <property type="molecule type" value="Genomic_DNA"/>
</dbReference>
<sequence length="254" mass="28087">MLTASDIYHGYDGEPVFENVSLSVTPGEVVAIIGPSGVGKSTLLRLLALFDAPDRGAVEYDGTDVWTVSERRRLELRRRIGMVFQEASLFDASVRRNAEYGLRVRESWTDRLRREFADLVGQRNGTGAEIEALETVGLREKVDQDAASLSGGEAQRVAFARALAYDPDVLLLDEPTSDLDPRNTALIEDAVLKARDREIGVAIATHDMHQAERVADRVAVLLENDIIEVGPTEGVFESPTDDRTRKFIDGELIY</sequence>
<dbReference type="PROSITE" id="PS50893">
    <property type="entry name" value="ABC_TRANSPORTER_2"/>
    <property type="match status" value="1"/>
</dbReference>
<dbReference type="GO" id="GO:0035435">
    <property type="term" value="P:phosphate ion transmembrane transport"/>
    <property type="evidence" value="ECO:0007669"/>
    <property type="project" value="InterPro"/>
</dbReference>
<dbReference type="PANTHER" id="PTHR43423">
    <property type="entry name" value="ABC TRANSPORTER I FAMILY MEMBER 17"/>
    <property type="match status" value="1"/>
</dbReference>
<evidence type="ECO:0000259" key="5">
    <source>
        <dbReference type="PROSITE" id="PS50893"/>
    </source>
</evidence>
<dbReference type="InterPro" id="IPR005670">
    <property type="entry name" value="PstB-like"/>
</dbReference>
<dbReference type="GO" id="GO:0016887">
    <property type="term" value="F:ATP hydrolysis activity"/>
    <property type="evidence" value="ECO:0007669"/>
    <property type="project" value="InterPro"/>
</dbReference>
<evidence type="ECO:0000256" key="1">
    <source>
        <dbReference type="ARBA" id="ARBA00022448"/>
    </source>
</evidence>